<dbReference type="PANTHER" id="PTHR24366">
    <property type="entry name" value="IG(IMMUNOGLOBULIN) AND LRR(LEUCINE RICH REPEAT) DOMAINS"/>
    <property type="match status" value="1"/>
</dbReference>
<dbReference type="PANTHER" id="PTHR24366:SF15">
    <property type="entry name" value="IMMUNOGLOBULIN SUPERFAMILY CONTAINING LEUCINE-RICH REPEAT PROTEIN 2"/>
    <property type="match status" value="1"/>
</dbReference>
<evidence type="ECO:0000313" key="3">
    <source>
        <dbReference type="EMBL" id="OCT87082.1"/>
    </source>
</evidence>
<dbReference type="SUPFAM" id="SSF52058">
    <property type="entry name" value="L domain-like"/>
    <property type="match status" value="1"/>
</dbReference>
<protein>
    <recommendedName>
        <fullName evidence="5">LRRCT domain-containing protein</fullName>
    </recommendedName>
</protein>
<evidence type="ECO:0000313" key="4">
    <source>
        <dbReference type="Proteomes" id="UP000694892"/>
    </source>
</evidence>
<keyword evidence="2" id="KW-0677">Repeat</keyword>
<dbReference type="SMART" id="SM00369">
    <property type="entry name" value="LRR_TYP"/>
    <property type="match status" value="2"/>
</dbReference>
<dbReference type="InterPro" id="IPR003591">
    <property type="entry name" value="Leu-rich_rpt_typical-subtyp"/>
</dbReference>
<reference evidence="4" key="1">
    <citation type="journal article" date="2016" name="Nature">
        <title>Genome evolution in the allotetraploid frog Xenopus laevis.</title>
        <authorList>
            <person name="Session A.M."/>
            <person name="Uno Y."/>
            <person name="Kwon T."/>
            <person name="Chapman J.A."/>
            <person name="Toyoda A."/>
            <person name="Takahashi S."/>
            <person name="Fukui A."/>
            <person name="Hikosaka A."/>
            <person name="Suzuki A."/>
            <person name="Kondo M."/>
            <person name="van Heeringen S.J."/>
            <person name="Quigley I."/>
            <person name="Heinz S."/>
            <person name="Ogino H."/>
            <person name="Ochi H."/>
            <person name="Hellsten U."/>
            <person name="Lyons J.B."/>
            <person name="Simakov O."/>
            <person name="Putnam N."/>
            <person name="Stites J."/>
            <person name="Kuroki Y."/>
            <person name="Tanaka T."/>
            <person name="Michiue T."/>
            <person name="Watanabe M."/>
            <person name="Bogdanovic O."/>
            <person name="Lister R."/>
            <person name="Georgiou G."/>
            <person name="Paranjpe S.S."/>
            <person name="van Kruijsbergen I."/>
            <person name="Shu S."/>
            <person name="Carlson J."/>
            <person name="Kinoshita T."/>
            <person name="Ohta Y."/>
            <person name="Mawaribuchi S."/>
            <person name="Jenkins J."/>
            <person name="Grimwood J."/>
            <person name="Schmutz J."/>
            <person name="Mitros T."/>
            <person name="Mozaffari S.V."/>
            <person name="Suzuki Y."/>
            <person name="Haramoto Y."/>
            <person name="Yamamoto T.S."/>
            <person name="Takagi C."/>
            <person name="Heald R."/>
            <person name="Miller K."/>
            <person name="Haudenschild C."/>
            <person name="Kitzman J."/>
            <person name="Nakayama T."/>
            <person name="Izutsu Y."/>
            <person name="Robert J."/>
            <person name="Fortriede J."/>
            <person name="Burns K."/>
            <person name="Lotay V."/>
            <person name="Karimi K."/>
            <person name="Yasuoka Y."/>
            <person name="Dichmann D.S."/>
            <person name="Flajnik M.F."/>
            <person name="Houston D.W."/>
            <person name="Shendure J."/>
            <person name="DuPasquier L."/>
            <person name="Vize P.D."/>
            <person name="Zorn A.M."/>
            <person name="Ito M."/>
            <person name="Marcotte E.M."/>
            <person name="Wallingford J.B."/>
            <person name="Ito Y."/>
            <person name="Asashima M."/>
            <person name="Ueno N."/>
            <person name="Matsuda Y."/>
            <person name="Veenstra G.J."/>
            <person name="Fujiyama A."/>
            <person name="Harland R.M."/>
            <person name="Taira M."/>
            <person name="Rokhsar D.S."/>
        </authorList>
    </citation>
    <scope>NUCLEOTIDE SEQUENCE [LARGE SCALE GENOMIC DNA]</scope>
    <source>
        <strain evidence="4">J</strain>
    </source>
</reference>
<sequence>MSEETMIKGSEGFQMRDWLVMMIFFGFFPASGEEGEEKELVCNFYSCARDKRLLRNLILLMNLDVNHNLLLDFPWSDLSTLHKLQILILNNNRLVYLPLDTFSSTKELRSLQLSNNHFSTKAEGTFQPLSSLSHIQLHSNPFNCSCQLMWLKDWLEKTNLPNKLTIDRRKEIAFSSPKEFGVSLV</sequence>
<evidence type="ECO:0000256" key="1">
    <source>
        <dbReference type="ARBA" id="ARBA00022614"/>
    </source>
</evidence>
<evidence type="ECO:0008006" key="5">
    <source>
        <dbReference type="Google" id="ProtNLM"/>
    </source>
</evidence>
<evidence type="ECO:0000256" key="2">
    <source>
        <dbReference type="ARBA" id="ARBA00022737"/>
    </source>
</evidence>
<dbReference type="Proteomes" id="UP000694892">
    <property type="component" value="Chromosome 3S"/>
</dbReference>
<dbReference type="InterPro" id="IPR001611">
    <property type="entry name" value="Leu-rich_rpt"/>
</dbReference>
<proteinExistence type="predicted"/>
<accession>A0A974D8D9</accession>
<keyword evidence="1" id="KW-0433">Leucine-rich repeat</keyword>
<dbReference type="Pfam" id="PF13855">
    <property type="entry name" value="LRR_8"/>
    <property type="match status" value="1"/>
</dbReference>
<dbReference type="InterPro" id="IPR032675">
    <property type="entry name" value="LRR_dom_sf"/>
</dbReference>
<dbReference type="AlphaFoldDB" id="A0A974D8D9"/>
<name>A0A974D8D9_XENLA</name>
<organism evidence="3 4">
    <name type="scientific">Xenopus laevis</name>
    <name type="common">African clawed frog</name>
    <dbReference type="NCBI Taxonomy" id="8355"/>
    <lineage>
        <taxon>Eukaryota</taxon>
        <taxon>Metazoa</taxon>
        <taxon>Chordata</taxon>
        <taxon>Craniata</taxon>
        <taxon>Vertebrata</taxon>
        <taxon>Euteleostomi</taxon>
        <taxon>Amphibia</taxon>
        <taxon>Batrachia</taxon>
        <taxon>Anura</taxon>
        <taxon>Pipoidea</taxon>
        <taxon>Pipidae</taxon>
        <taxon>Xenopodinae</taxon>
        <taxon>Xenopus</taxon>
        <taxon>Xenopus</taxon>
    </lineage>
</organism>
<gene>
    <name evidence="3" type="ORF">XELAEV_18020776mg</name>
</gene>
<dbReference type="EMBL" id="CM004471">
    <property type="protein sequence ID" value="OCT87082.1"/>
    <property type="molecule type" value="Genomic_DNA"/>
</dbReference>
<dbReference type="Gene3D" id="3.80.10.10">
    <property type="entry name" value="Ribonuclease Inhibitor"/>
    <property type="match status" value="1"/>
</dbReference>